<dbReference type="Gene3D" id="3.40.50.300">
    <property type="entry name" value="P-loop containing nucleotide triphosphate hydrolases"/>
    <property type="match status" value="1"/>
</dbReference>
<protein>
    <recommendedName>
        <fullName evidence="4">Thymidylate kinase</fullName>
        <ecNumber evidence="3">2.7.4.9</ecNumber>
    </recommendedName>
</protein>
<evidence type="ECO:0000256" key="4">
    <source>
        <dbReference type="ARBA" id="ARBA00017144"/>
    </source>
</evidence>
<dbReference type="InterPro" id="IPR018094">
    <property type="entry name" value="Thymidylate_kinase"/>
</dbReference>
<dbReference type="GO" id="GO:0006227">
    <property type="term" value="P:dUDP biosynthetic process"/>
    <property type="evidence" value="ECO:0007669"/>
    <property type="project" value="TreeGrafter"/>
</dbReference>
<dbReference type="Proteomes" id="UP001154078">
    <property type="component" value="Chromosome 9"/>
</dbReference>
<dbReference type="GO" id="GO:0004798">
    <property type="term" value="F:dTMP kinase activity"/>
    <property type="evidence" value="ECO:0007669"/>
    <property type="project" value="UniProtKB-EC"/>
</dbReference>
<feature type="domain" description="Thymidylate kinase-like" evidence="10">
    <location>
        <begin position="17"/>
        <end position="195"/>
    </location>
</feature>
<evidence type="ECO:0000256" key="6">
    <source>
        <dbReference type="ARBA" id="ARBA00022727"/>
    </source>
</evidence>
<dbReference type="InterPro" id="IPR018095">
    <property type="entry name" value="Thymidylate_kin_CS"/>
</dbReference>
<accession>A0A9P0BLI3</accession>
<dbReference type="Pfam" id="PF02223">
    <property type="entry name" value="Thymidylate_kin"/>
    <property type="match status" value="1"/>
</dbReference>
<proteinExistence type="inferred from homology"/>
<dbReference type="OrthoDB" id="425602at2759"/>
<keyword evidence="7" id="KW-0547">Nucleotide-binding</keyword>
<dbReference type="PROSITE" id="PS01331">
    <property type="entry name" value="THYMIDYLATE_KINASE"/>
    <property type="match status" value="1"/>
</dbReference>
<dbReference type="CDD" id="cd01672">
    <property type="entry name" value="TMPK"/>
    <property type="match status" value="1"/>
</dbReference>
<dbReference type="PANTHER" id="PTHR10344:SF1">
    <property type="entry name" value="THYMIDYLATE KINASE"/>
    <property type="match status" value="1"/>
</dbReference>
<dbReference type="InterPro" id="IPR039430">
    <property type="entry name" value="Thymidylate_kin-like_dom"/>
</dbReference>
<keyword evidence="5" id="KW-0808">Transferase</keyword>
<comment type="similarity">
    <text evidence="2">Belongs to the thymidylate kinase family.</text>
</comment>
<evidence type="ECO:0000256" key="8">
    <source>
        <dbReference type="ARBA" id="ARBA00022777"/>
    </source>
</evidence>
<evidence type="ECO:0000256" key="5">
    <source>
        <dbReference type="ARBA" id="ARBA00022679"/>
    </source>
</evidence>
<dbReference type="GO" id="GO:0005829">
    <property type="term" value="C:cytosol"/>
    <property type="evidence" value="ECO:0007669"/>
    <property type="project" value="TreeGrafter"/>
</dbReference>
<dbReference type="GO" id="GO:0006233">
    <property type="term" value="P:dTDP biosynthetic process"/>
    <property type="evidence" value="ECO:0007669"/>
    <property type="project" value="InterPro"/>
</dbReference>
<name>A0A9P0BLI3_BRAAE</name>
<dbReference type="PANTHER" id="PTHR10344">
    <property type="entry name" value="THYMIDYLATE KINASE"/>
    <property type="match status" value="1"/>
</dbReference>
<gene>
    <name evidence="11" type="ORF">MELIAE_LOCUS12873</name>
</gene>
<evidence type="ECO:0000256" key="3">
    <source>
        <dbReference type="ARBA" id="ARBA00012980"/>
    </source>
</evidence>
<evidence type="ECO:0000256" key="2">
    <source>
        <dbReference type="ARBA" id="ARBA00009776"/>
    </source>
</evidence>
<dbReference type="NCBIfam" id="TIGR00041">
    <property type="entry name" value="DTMP_kinase"/>
    <property type="match status" value="1"/>
</dbReference>
<dbReference type="InterPro" id="IPR027417">
    <property type="entry name" value="P-loop_NTPase"/>
</dbReference>
<organism evidence="11 12">
    <name type="scientific">Brassicogethes aeneus</name>
    <name type="common">Rape pollen beetle</name>
    <name type="synonym">Meligethes aeneus</name>
    <dbReference type="NCBI Taxonomy" id="1431903"/>
    <lineage>
        <taxon>Eukaryota</taxon>
        <taxon>Metazoa</taxon>
        <taxon>Ecdysozoa</taxon>
        <taxon>Arthropoda</taxon>
        <taxon>Hexapoda</taxon>
        <taxon>Insecta</taxon>
        <taxon>Pterygota</taxon>
        <taxon>Neoptera</taxon>
        <taxon>Endopterygota</taxon>
        <taxon>Coleoptera</taxon>
        <taxon>Polyphaga</taxon>
        <taxon>Cucujiformia</taxon>
        <taxon>Nitidulidae</taxon>
        <taxon>Meligethinae</taxon>
        <taxon>Brassicogethes</taxon>
    </lineage>
</organism>
<sequence length="224" mass="25895">MKQIVKMIVKRGALIVVEGVDRSGKSTQCKKLVETLKEKGLNVKGFNFPDRTTAIGKVIDEYLKESTSLSDEVIHLLFTANRWEKMHEIKKSLTEGTTWIIDRYTYSGIVFSSIKKNMSLEWCKMPESGLPKPDLTFLLMVDDEALSQRPGFGNERYEKSEIQKKVKEMFSDMCTKEDTWKLVDANKPIKDVHDSMLQDILKVIEGVKNRDLQYFDFINNRESQ</sequence>
<dbReference type="GO" id="GO:0005524">
    <property type="term" value="F:ATP binding"/>
    <property type="evidence" value="ECO:0007669"/>
    <property type="project" value="UniProtKB-KW"/>
</dbReference>
<evidence type="ECO:0000256" key="1">
    <source>
        <dbReference type="ARBA" id="ARBA00004992"/>
    </source>
</evidence>
<evidence type="ECO:0000313" key="11">
    <source>
        <dbReference type="EMBL" id="CAH0564278.1"/>
    </source>
</evidence>
<keyword evidence="9" id="KW-0067">ATP-binding</keyword>
<dbReference type="AlphaFoldDB" id="A0A9P0BLI3"/>
<comment type="pathway">
    <text evidence="1">Pyrimidine metabolism; dTTP biosynthesis.</text>
</comment>
<dbReference type="GO" id="GO:0005634">
    <property type="term" value="C:nucleus"/>
    <property type="evidence" value="ECO:0007669"/>
    <property type="project" value="TreeGrafter"/>
</dbReference>
<dbReference type="GO" id="GO:0005739">
    <property type="term" value="C:mitochondrion"/>
    <property type="evidence" value="ECO:0007669"/>
    <property type="project" value="TreeGrafter"/>
</dbReference>
<evidence type="ECO:0000256" key="7">
    <source>
        <dbReference type="ARBA" id="ARBA00022741"/>
    </source>
</evidence>
<dbReference type="GO" id="GO:0004550">
    <property type="term" value="F:nucleoside diphosphate kinase activity"/>
    <property type="evidence" value="ECO:0007669"/>
    <property type="project" value="TreeGrafter"/>
</dbReference>
<evidence type="ECO:0000259" key="10">
    <source>
        <dbReference type="Pfam" id="PF02223"/>
    </source>
</evidence>
<dbReference type="GO" id="GO:0006235">
    <property type="term" value="P:dTTP biosynthetic process"/>
    <property type="evidence" value="ECO:0007669"/>
    <property type="project" value="TreeGrafter"/>
</dbReference>
<reference evidence="11" key="1">
    <citation type="submission" date="2021-12" db="EMBL/GenBank/DDBJ databases">
        <authorList>
            <person name="King R."/>
        </authorList>
    </citation>
    <scope>NUCLEOTIDE SEQUENCE</scope>
</reference>
<evidence type="ECO:0000256" key="9">
    <source>
        <dbReference type="ARBA" id="ARBA00022840"/>
    </source>
</evidence>
<keyword evidence="8" id="KW-0418">Kinase</keyword>
<dbReference type="SUPFAM" id="SSF52540">
    <property type="entry name" value="P-loop containing nucleoside triphosphate hydrolases"/>
    <property type="match status" value="1"/>
</dbReference>
<dbReference type="EMBL" id="OV121140">
    <property type="protein sequence ID" value="CAH0564278.1"/>
    <property type="molecule type" value="Genomic_DNA"/>
</dbReference>
<dbReference type="EC" id="2.7.4.9" evidence="3"/>
<evidence type="ECO:0000313" key="12">
    <source>
        <dbReference type="Proteomes" id="UP001154078"/>
    </source>
</evidence>
<dbReference type="FunFam" id="3.40.50.300:FF:000679">
    <property type="entry name" value="Thymidylate kinase"/>
    <property type="match status" value="1"/>
</dbReference>
<dbReference type="HAMAP" id="MF_00165">
    <property type="entry name" value="Thymidylate_kinase"/>
    <property type="match status" value="1"/>
</dbReference>
<keyword evidence="6" id="KW-0545">Nucleotide biosynthesis</keyword>
<keyword evidence="12" id="KW-1185">Reference proteome</keyword>